<accession>U4LHQ4</accession>
<dbReference type="Proteomes" id="UP000018144">
    <property type="component" value="Unassembled WGS sequence"/>
</dbReference>
<keyword evidence="3" id="KW-1185">Reference proteome</keyword>
<evidence type="ECO:0000313" key="2">
    <source>
        <dbReference type="EMBL" id="CCX31453.1"/>
    </source>
</evidence>
<feature type="transmembrane region" description="Helical" evidence="1">
    <location>
        <begin position="194"/>
        <end position="214"/>
    </location>
</feature>
<dbReference type="EMBL" id="HF935596">
    <property type="protein sequence ID" value="CCX31453.1"/>
    <property type="molecule type" value="Genomic_DNA"/>
</dbReference>
<dbReference type="OrthoDB" id="4074350at2759"/>
<dbReference type="Gene3D" id="2.40.70.10">
    <property type="entry name" value="Acid Proteases"/>
    <property type="match status" value="1"/>
</dbReference>
<dbReference type="SUPFAM" id="SSF50630">
    <property type="entry name" value="Acid proteases"/>
    <property type="match status" value="1"/>
</dbReference>
<organism evidence="2 3">
    <name type="scientific">Pyronema omphalodes (strain CBS 100304)</name>
    <name type="common">Pyronema confluens</name>
    <dbReference type="NCBI Taxonomy" id="1076935"/>
    <lineage>
        <taxon>Eukaryota</taxon>
        <taxon>Fungi</taxon>
        <taxon>Dikarya</taxon>
        <taxon>Ascomycota</taxon>
        <taxon>Pezizomycotina</taxon>
        <taxon>Pezizomycetes</taxon>
        <taxon>Pezizales</taxon>
        <taxon>Pyronemataceae</taxon>
        <taxon>Pyronema</taxon>
    </lineage>
</organism>
<dbReference type="InterPro" id="IPR021109">
    <property type="entry name" value="Peptidase_aspartic_dom_sf"/>
</dbReference>
<evidence type="ECO:0000256" key="1">
    <source>
        <dbReference type="SAM" id="Phobius"/>
    </source>
</evidence>
<gene>
    <name evidence="2" type="ORF">PCON_10800</name>
</gene>
<keyword evidence="1" id="KW-0812">Transmembrane</keyword>
<proteinExistence type="predicted"/>
<reference evidence="2 3" key="1">
    <citation type="journal article" date="2013" name="PLoS Genet.">
        <title>The genome and development-dependent transcriptomes of Pyronema confluens: a window into fungal evolution.</title>
        <authorList>
            <person name="Traeger S."/>
            <person name="Altegoer F."/>
            <person name="Freitag M."/>
            <person name="Gabaldon T."/>
            <person name="Kempken F."/>
            <person name="Kumar A."/>
            <person name="Marcet-Houben M."/>
            <person name="Poggeler S."/>
            <person name="Stajich J.E."/>
            <person name="Nowrousian M."/>
        </authorList>
    </citation>
    <scope>NUCLEOTIDE SEQUENCE [LARGE SCALE GENOMIC DNA]</scope>
    <source>
        <strain evidence="3">CBS 100304</strain>
        <tissue evidence="2">Vegetative mycelium</tissue>
    </source>
</reference>
<sequence length="217" mass="24521">MGRTWIIKLLRLNGFHHLLGGRTRVASLVLGGYNAIRFQPNNVTFNLGTEQYKEIKAPLTSLTLSMTKESGIKPINNILDKPINVSINSITSYIWLPKTACEKIEKAFNLTWNEAEQFYLLDDVTYQNLKKASPTFTFTLSNGTGDVHINIPYEALDLDIALPVLKMVPQNQTVKVGQGFCNCIFYRIQTKLTIVAKPHITCYFLFAFSAFFAFENA</sequence>
<keyword evidence="1" id="KW-1133">Transmembrane helix</keyword>
<protein>
    <submittedName>
        <fullName evidence="2">Uncharacterized protein</fullName>
    </submittedName>
</protein>
<evidence type="ECO:0000313" key="3">
    <source>
        <dbReference type="Proteomes" id="UP000018144"/>
    </source>
</evidence>
<name>U4LHQ4_PYROM</name>
<dbReference type="AlphaFoldDB" id="U4LHQ4"/>
<keyword evidence="1" id="KW-0472">Membrane</keyword>
<dbReference type="STRING" id="1076935.U4LHQ4"/>